<sequence>MAILQPIIDIATICYEHGVRHVVVSPGSRSAALTLAFSRHGGFEMHVCMDERPAGFIALGIAQQINTPVVLICTSGSAAYNFAPAIAEAFFQQIPLLVLTADRPKEWQHQYDGQTIYQSEIYGKHVKRSFELSPDYQHKDVPWAINRIVNEALNIASARPFGPVHINVPIREPFYPTETESFSASDQVRIVRRSQTEAVLSTEDWNTLMDEWEDSRRILIAVGQGRLKEKLIQAMTRISEEWHIPVVADRISNLPGRIFIANHDLFLGAGNTADLKPDLLITVGLSFISKELKQFFRGNVALNHWHVGIDNFLADPAQSMTRQIPVMADYFFENIFEKIDYQLFVQNSDPENDSNYAARWHRSNTRMEASKQSYLGKLTTLTDLTSLEIVFRCIKREFQLHLANSMSVRYVNVLTVPEHITEVFANRGTSGIDGCVSTAIGAARVNKVPTLLIVGDVAFLYDRNGLLTKTLPPTLKILVLNNAGGNIFRMIDGPGRLPEMEELFETRHSFSARRTCEDSNIAYFSASDLETLENVAESFLESGEISLLEIFTDPLENERVWKDLKQFANSRD</sequence>
<keyword evidence="1 7" id="KW-0474">Menaquinone biosynthesis</keyword>
<evidence type="ECO:0000256" key="2">
    <source>
        <dbReference type="ARBA" id="ARBA00022679"/>
    </source>
</evidence>
<dbReference type="GO" id="GO:0070204">
    <property type="term" value="F:2-succinyl-5-enolpyruvyl-6-hydroxy-3-cyclohexene-1-carboxylic-acid synthase activity"/>
    <property type="evidence" value="ECO:0007669"/>
    <property type="project" value="UniProtKB-EC"/>
</dbReference>
<comment type="cofactor">
    <cofactor evidence="7">
        <name>Mg(2+)</name>
        <dbReference type="ChEBI" id="CHEBI:18420"/>
    </cofactor>
    <cofactor evidence="7">
        <name>Mn(2+)</name>
        <dbReference type="ChEBI" id="CHEBI:29035"/>
    </cofactor>
</comment>
<dbReference type="InterPro" id="IPR029061">
    <property type="entry name" value="THDP-binding"/>
</dbReference>
<dbReference type="Pfam" id="PF02776">
    <property type="entry name" value="TPP_enzyme_N"/>
    <property type="match status" value="1"/>
</dbReference>
<comment type="similarity">
    <text evidence="7">Belongs to the TPP enzyme family. MenD subfamily.</text>
</comment>
<dbReference type="PANTHER" id="PTHR42916:SF1">
    <property type="entry name" value="PROTEIN PHYLLO, CHLOROPLASTIC"/>
    <property type="match status" value="1"/>
</dbReference>
<evidence type="ECO:0000256" key="1">
    <source>
        <dbReference type="ARBA" id="ARBA00022428"/>
    </source>
</evidence>
<comment type="pathway">
    <text evidence="7">Quinol/quinone metabolism; 1,4-dihydroxy-2-naphthoate biosynthesis; 1,4-dihydroxy-2-naphthoate from chorismate: step 2/7.</text>
</comment>
<keyword evidence="3 7" id="KW-0479">Metal-binding</keyword>
<dbReference type="SUPFAM" id="SSF52467">
    <property type="entry name" value="DHS-like NAD/FAD-binding domain"/>
    <property type="match status" value="1"/>
</dbReference>
<comment type="pathway">
    <text evidence="7">Quinol/quinone metabolism; menaquinone biosynthesis.</text>
</comment>
<dbReference type="EC" id="2.2.1.9" evidence="7"/>
<dbReference type="PIRSF" id="PIRSF004983">
    <property type="entry name" value="MenD"/>
    <property type="match status" value="1"/>
</dbReference>
<dbReference type="CDD" id="cd07037">
    <property type="entry name" value="TPP_PYR_MenD"/>
    <property type="match status" value="1"/>
</dbReference>
<dbReference type="InterPro" id="IPR029035">
    <property type="entry name" value="DHS-like_NAD/FAD-binding_dom"/>
</dbReference>
<dbReference type="Gene3D" id="3.40.50.970">
    <property type="match status" value="2"/>
</dbReference>
<keyword evidence="2 7" id="KW-0808">Transferase</keyword>
<feature type="domain" description="Thiamine pyrophosphate enzyme N-terminal TPP-binding" evidence="8">
    <location>
        <begin position="10"/>
        <end position="118"/>
    </location>
</feature>
<evidence type="ECO:0000313" key="10">
    <source>
        <dbReference type="Proteomes" id="UP001179181"/>
    </source>
</evidence>
<keyword evidence="10" id="KW-1185">Reference proteome</keyword>
<evidence type="ECO:0000256" key="5">
    <source>
        <dbReference type="ARBA" id="ARBA00023052"/>
    </source>
</evidence>
<evidence type="ECO:0000256" key="7">
    <source>
        <dbReference type="HAMAP-Rule" id="MF_01659"/>
    </source>
</evidence>
<evidence type="ECO:0000256" key="6">
    <source>
        <dbReference type="ARBA" id="ARBA00023211"/>
    </source>
</evidence>
<accession>A0ABX0UR91</accession>
<dbReference type="PANTHER" id="PTHR42916">
    <property type="entry name" value="2-SUCCINYL-5-ENOLPYRUVYL-6-HYDROXY-3-CYCLOHEXENE-1-CARBOXYLATE SYNTHASE"/>
    <property type="match status" value="1"/>
</dbReference>
<comment type="subunit">
    <text evidence="7">Homodimer.</text>
</comment>
<dbReference type="InterPro" id="IPR012001">
    <property type="entry name" value="Thiamin_PyroP_enz_TPP-bd_dom"/>
</dbReference>
<evidence type="ECO:0000259" key="8">
    <source>
        <dbReference type="Pfam" id="PF02776"/>
    </source>
</evidence>
<protein>
    <recommendedName>
        <fullName evidence="7">2-succinyl-5-enolpyruvyl-6-hydroxy-3-cyclohexene-1-carboxylate synthase</fullName>
        <shortName evidence="7">SEPHCHC synthase</shortName>
        <ecNumber evidence="7">2.2.1.9</ecNumber>
    </recommendedName>
    <alternativeName>
        <fullName evidence="7">Menaquinone biosynthesis protein MenD</fullName>
    </alternativeName>
</protein>
<evidence type="ECO:0000256" key="3">
    <source>
        <dbReference type="ARBA" id="ARBA00022723"/>
    </source>
</evidence>
<dbReference type="SUPFAM" id="SSF52518">
    <property type="entry name" value="Thiamin diphosphate-binding fold (THDP-binding)"/>
    <property type="match status" value="2"/>
</dbReference>
<dbReference type="NCBIfam" id="TIGR00173">
    <property type="entry name" value="menD"/>
    <property type="match status" value="1"/>
</dbReference>
<dbReference type="EMBL" id="JAASQJ010000003">
    <property type="protein sequence ID" value="NIJ54125.1"/>
    <property type="molecule type" value="Genomic_DNA"/>
</dbReference>
<keyword evidence="5 7" id="KW-0786">Thiamine pyrophosphate</keyword>
<keyword evidence="4 7" id="KW-0460">Magnesium</keyword>
<dbReference type="RefSeq" id="WP_167271917.1">
    <property type="nucleotide sequence ID" value="NZ_JAASQJ010000003.1"/>
</dbReference>
<gene>
    <name evidence="7" type="primary">menD</name>
    <name evidence="9" type="ORF">FHS68_003307</name>
</gene>
<evidence type="ECO:0000256" key="4">
    <source>
        <dbReference type="ARBA" id="ARBA00022842"/>
    </source>
</evidence>
<dbReference type="CDD" id="cd02009">
    <property type="entry name" value="TPP_SHCHC_synthase"/>
    <property type="match status" value="1"/>
</dbReference>
<comment type="function">
    <text evidence="7">Catalyzes the thiamine diphosphate-dependent decarboxylation of 2-oxoglutarate and the subsequent addition of the resulting succinic semialdehyde-thiamine pyrophosphate anion to isochorismate to yield 2-succinyl-5-enolpyruvyl-6-hydroxy-3-cyclohexene-1-carboxylate (SEPHCHC).</text>
</comment>
<evidence type="ECO:0000313" key="9">
    <source>
        <dbReference type="EMBL" id="NIJ54125.1"/>
    </source>
</evidence>
<dbReference type="HAMAP" id="MF_01659">
    <property type="entry name" value="MenD"/>
    <property type="match status" value="1"/>
</dbReference>
<reference evidence="9 10" key="1">
    <citation type="submission" date="2020-03" db="EMBL/GenBank/DDBJ databases">
        <title>Genomic Encyclopedia of Type Strains, Phase IV (KMG-IV): sequencing the most valuable type-strain genomes for metagenomic binning, comparative biology and taxonomic classification.</title>
        <authorList>
            <person name="Goeker M."/>
        </authorList>
    </citation>
    <scope>NUCLEOTIDE SEQUENCE [LARGE SCALE GENOMIC DNA]</scope>
    <source>
        <strain evidence="9 10">DSM 102865</strain>
    </source>
</reference>
<comment type="catalytic activity">
    <reaction evidence="7">
        <text>isochorismate + 2-oxoglutarate + H(+) = 5-enolpyruvoyl-6-hydroxy-2-succinyl-cyclohex-3-ene-1-carboxylate + CO2</text>
        <dbReference type="Rhea" id="RHEA:25593"/>
        <dbReference type="ChEBI" id="CHEBI:15378"/>
        <dbReference type="ChEBI" id="CHEBI:16526"/>
        <dbReference type="ChEBI" id="CHEBI:16810"/>
        <dbReference type="ChEBI" id="CHEBI:29780"/>
        <dbReference type="ChEBI" id="CHEBI:58818"/>
        <dbReference type="EC" id="2.2.1.9"/>
    </reaction>
</comment>
<dbReference type="InterPro" id="IPR004433">
    <property type="entry name" value="MenaQ_synth_MenD"/>
</dbReference>
<name>A0ABX0UR91_9BACT</name>
<keyword evidence="6 7" id="KW-0464">Manganese</keyword>
<dbReference type="Gene3D" id="3.40.50.1220">
    <property type="entry name" value="TPP-binding domain"/>
    <property type="match status" value="1"/>
</dbReference>
<dbReference type="Proteomes" id="UP001179181">
    <property type="component" value="Unassembled WGS sequence"/>
</dbReference>
<comment type="cofactor">
    <cofactor evidence="7">
        <name>thiamine diphosphate</name>
        <dbReference type="ChEBI" id="CHEBI:58937"/>
    </cofactor>
    <text evidence="7">Binds 1 thiamine pyrophosphate per subunit.</text>
</comment>
<organism evidence="9 10">
    <name type="scientific">Dyadobacter arcticus</name>
    <dbReference type="NCBI Taxonomy" id="1078754"/>
    <lineage>
        <taxon>Bacteria</taxon>
        <taxon>Pseudomonadati</taxon>
        <taxon>Bacteroidota</taxon>
        <taxon>Cytophagia</taxon>
        <taxon>Cytophagales</taxon>
        <taxon>Spirosomataceae</taxon>
        <taxon>Dyadobacter</taxon>
    </lineage>
</organism>
<comment type="caution">
    <text evidence="9">The sequence shown here is derived from an EMBL/GenBank/DDBJ whole genome shotgun (WGS) entry which is preliminary data.</text>
</comment>
<proteinExistence type="inferred from homology"/>